<feature type="non-terminal residue" evidence="8">
    <location>
        <position position="1"/>
    </location>
</feature>
<comment type="caution">
    <text evidence="8">The sequence shown here is derived from an EMBL/GenBank/DDBJ whole genome shotgun (WGS) entry which is preliminary data.</text>
</comment>
<accession>A0A422NV80</accession>
<feature type="region of interest" description="Disordered" evidence="5">
    <location>
        <begin position="226"/>
        <end position="253"/>
    </location>
</feature>
<proteinExistence type="predicted"/>
<feature type="chain" id="PRO_5019154487" evidence="7">
    <location>
        <begin position="19"/>
        <end position="253"/>
    </location>
</feature>
<evidence type="ECO:0000256" key="7">
    <source>
        <dbReference type="SAM" id="SignalP"/>
    </source>
</evidence>
<dbReference type="Proteomes" id="UP000283634">
    <property type="component" value="Unassembled WGS sequence"/>
</dbReference>
<dbReference type="InterPro" id="IPR036259">
    <property type="entry name" value="MFS_trans_sf"/>
</dbReference>
<feature type="transmembrane region" description="Helical" evidence="6">
    <location>
        <begin position="152"/>
        <end position="170"/>
    </location>
</feature>
<keyword evidence="7" id="KW-0732">Signal</keyword>
<name>A0A422NV80_TRYRA</name>
<dbReference type="OrthoDB" id="251260at2759"/>
<comment type="subcellular location">
    <subcellularLocation>
        <location evidence="1">Membrane</location>
        <topology evidence="1">Multi-pass membrane protein</topology>
    </subcellularLocation>
</comment>
<evidence type="ECO:0000313" key="8">
    <source>
        <dbReference type="EMBL" id="RNF09367.1"/>
    </source>
</evidence>
<dbReference type="AlphaFoldDB" id="A0A422NV80"/>
<dbReference type="GO" id="GO:0016020">
    <property type="term" value="C:membrane"/>
    <property type="evidence" value="ECO:0007669"/>
    <property type="project" value="UniProtKB-SubCell"/>
</dbReference>
<evidence type="ECO:0000256" key="1">
    <source>
        <dbReference type="ARBA" id="ARBA00004141"/>
    </source>
</evidence>
<dbReference type="RefSeq" id="XP_029240934.1">
    <property type="nucleotide sequence ID" value="XM_029379252.1"/>
</dbReference>
<feature type="transmembrane region" description="Helical" evidence="6">
    <location>
        <begin position="49"/>
        <end position="70"/>
    </location>
</feature>
<dbReference type="SUPFAM" id="SSF103473">
    <property type="entry name" value="MFS general substrate transporter"/>
    <property type="match status" value="1"/>
</dbReference>
<evidence type="ECO:0000256" key="4">
    <source>
        <dbReference type="ARBA" id="ARBA00023136"/>
    </source>
</evidence>
<feature type="signal peptide" evidence="7">
    <location>
        <begin position="1"/>
        <end position="18"/>
    </location>
</feature>
<gene>
    <name evidence="8" type="ORF">TraAM80_02241</name>
</gene>
<evidence type="ECO:0000313" key="9">
    <source>
        <dbReference type="Proteomes" id="UP000283634"/>
    </source>
</evidence>
<evidence type="ECO:0000256" key="3">
    <source>
        <dbReference type="ARBA" id="ARBA00022989"/>
    </source>
</evidence>
<protein>
    <submittedName>
        <fullName evidence="8">Uncharacterized protein</fullName>
    </submittedName>
</protein>
<evidence type="ECO:0000256" key="6">
    <source>
        <dbReference type="SAM" id="Phobius"/>
    </source>
</evidence>
<keyword evidence="9" id="KW-1185">Reference proteome</keyword>
<keyword evidence="4 6" id="KW-0472">Membrane</keyword>
<keyword evidence="3 6" id="KW-1133">Transmembrane helix</keyword>
<dbReference type="PANTHER" id="PTHR21576">
    <property type="entry name" value="UNCHARACTERIZED NODULIN-LIKE PROTEIN"/>
    <property type="match status" value="1"/>
</dbReference>
<sequence>WSHLFSFHLWALWLTSFGMWGTGPVMQMNAAQISRSTNYGVYDSRTLTLYIAIMSVGTAIGRISMGYFDMKLTAWNRAGKTKILTTIALPVAPLMFAVAYFLFGVVPGKALLLPFLLGSFSNGIAWSIGIIASRMMYAKDIGKHYSFMRTSAAVASIALNRFLFGGMYDAEGRKRGEFPSCNAPSCVRKQMFILMGINLLSACVAVLVHWRFSRFTRARLAEEMAPPSQLQSEQDVVEAPYAEHTAEGNSLQS</sequence>
<organism evidence="8 9">
    <name type="scientific">Trypanosoma rangeli</name>
    <dbReference type="NCBI Taxonomy" id="5698"/>
    <lineage>
        <taxon>Eukaryota</taxon>
        <taxon>Discoba</taxon>
        <taxon>Euglenozoa</taxon>
        <taxon>Kinetoplastea</taxon>
        <taxon>Metakinetoplastina</taxon>
        <taxon>Trypanosomatida</taxon>
        <taxon>Trypanosomatidae</taxon>
        <taxon>Trypanosoma</taxon>
        <taxon>Herpetosoma</taxon>
    </lineage>
</organism>
<dbReference type="GeneID" id="40326174"/>
<dbReference type="EMBL" id="MKGL01000049">
    <property type="protein sequence ID" value="RNF09367.1"/>
    <property type="molecule type" value="Genomic_DNA"/>
</dbReference>
<dbReference type="VEuPathDB" id="TriTrypDB:TRSC58_02590"/>
<keyword evidence="2 6" id="KW-0812">Transmembrane</keyword>
<evidence type="ECO:0000256" key="2">
    <source>
        <dbReference type="ARBA" id="ARBA00022692"/>
    </source>
</evidence>
<feature type="transmembrane region" description="Helical" evidence="6">
    <location>
        <begin position="111"/>
        <end position="132"/>
    </location>
</feature>
<feature type="transmembrane region" description="Helical" evidence="6">
    <location>
        <begin position="190"/>
        <end position="210"/>
    </location>
</feature>
<reference evidence="8 9" key="1">
    <citation type="journal article" date="2018" name="BMC Genomics">
        <title>Genomic comparison of Trypanosoma conorhini and Trypanosoma rangeli to Trypanosoma cruzi strains of high and low virulence.</title>
        <authorList>
            <person name="Bradwell K.R."/>
            <person name="Koparde V.N."/>
            <person name="Matveyev A.V."/>
            <person name="Serrano M.G."/>
            <person name="Alves J.M."/>
            <person name="Parikh H."/>
            <person name="Huang B."/>
            <person name="Lee V."/>
            <person name="Espinosa-Alvarez O."/>
            <person name="Ortiz P.A."/>
            <person name="Costa-Martins A.G."/>
            <person name="Teixeira M.M."/>
            <person name="Buck G.A."/>
        </authorList>
    </citation>
    <scope>NUCLEOTIDE SEQUENCE [LARGE SCALE GENOMIC DNA]</scope>
    <source>
        <strain evidence="8 9">AM80</strain>
    </source>
</reference>
<feature type="transmembrane region" description="Helical" evidence="6">
    <location>
        <begin position="82"/>
        <end position="105"/>
    </location>
</feature>
<dbReference type="PANTHER" id="PTHR21576:SF46">
    <property type="entry name" value="NODULIN-LIKE DOMAIN-CONTAINING PROTEIN"/>
    <property type="match status" value="1"/>
</dbReference>
<evidence type="ECO:0000256" key="5">
    <source>
        <dbReference type="SAM" id="MobiDB-lite"/>
    </source>
</evidence>